<feature type="region of interest" description="Disordered" evidence="1">
    <location>
        <begin position="65"/>
        <end position="89"/>
    </location>
</feature>
<evidence type="ECO:0000313" key="2">
    <source>
        <dbReference type="EMBL" id="KAK8147404.1"/>
    </source>
</evidence>
<sequence>MDLASSNRPSLVRAQDLSPGQENQVEDEAWSTIFSAAIHIPPKCKPLTGDNRLLRGFVRLKEQKRQDERKALYGDSPSQPRQPAPYLEGEIITTKHTTNRDGMGSGDHPNEALALRLVKEHTTIPVPDFISSDWDRITMSFIEG</sequence>
<dbReference type="AlphaFoldDB" id="A0AAW0RYQ3"/>
<gene>
    <name evidence="2" type="ORF">G3M48_001654</name>
</gene>
<feature type="region of interest" description="Disordered" evidence="1">
    <location>
        <begin position="1"/>
        <end position="24"/>
    </location>
</feature>
<keyword evidence="3" id="KW-1185">Reference proteome</keyword>
<protein>
    <submittedName>
        <fullName evidence="2">Uncharacterized protein</fullName>
    </submittedName>
</protein>
<dbReference type="Proteomes" id="UP001397290">
    <property type="component" value="Unassembled WGS sequence"/>
</dbReference>
<dbReference type="EMBL" id="JAAHCF010000149">
    <property type="protein sequence ID" value="KAK8147404.1"/>
    <property type="molecule type" value="Genomic_DNA"/>
</dbReference>
<organism evidence="2 3">
    <name type="scientific">Beauveria asiatica</name>
    <dbReference type="NCBI Taxonomy" id="1069075"/>
    <lineage>
        <taxon>Eukaryota</taxon>
        <taxon>Fungi</taxon>
        <taxon>Dikarya</taxon>
        <taxon>Ascomycota</taxon>
        <taxon>Pezizomycotina</taxon>
        <taxon>Sordariomycetes</taxon>
        <taxon>Hypocreomycetidae</taxon>
        <taxon>Hypocreales</taxon>
        <taxon>Cordycipitaceae</taxon>
        <taxon>Beauveria</taxon>
    </lineage>
</organism>
<accession>A0AAW0RYQ3</accession>
<evidence type="ECO:0000256" key="1">
    <source>
        <dbReference type="SAM" id="MobiDB-lite"/>
    </source>
</evidence>
<comment type="caution">
    <text evidence="2">The sequence shown here is derived from an EMBL/GenBank/DDBJ whole genome shotgun (WGS) entry which is preliminary data.</text>
</comment>
<name>A0AAW0RYQ3_9HYPO</name>
<reference evidence="2 3" key="1">
    <citation type="submission" date="2020-02" db="EMBL/GenBank/DDBJ databases">
        <title>Comparative genomics of the hypocrealean fungal genus Beauvera.</title>
        <authorList>
            <person name="Showalter D.N."/>
            <person name="Bushley K.E."/>
            <person name="Rehner S.A."/>
        </authorList>
    </citation>
    <scope>NUCLEOTIDE SEQUENCE [LARGE SCALE GENOMIC DNA]</scope>
    <source>
        <strain evidence="2 3">ARSEF4384</strain>
    </source>
</reference>
<proteinExistence type="predicted"/>
<evidence type="ECO:0000313" key="3">
    <source>
        <dbReference type="Proteomes" id="UP001397290"/>
    </source>
</evidence>